<sequence>MDYTELLKRVINGDWKSNQKGFVAYTPEKTIEYFEDISNEKDILLADFRYVEDLFFEACSKVIEKFSHSENNKDVFVLALYVDTEGGYCGISINTEHAYRKIVDKWYSDESEEELNSLYGVRYHDSSFPFTFFNELITPQLEEITNAYYCINTEHPILDVERKIAFHKSFFEEQLVLIGINVINRLKNTFSLLDTTEDFFAYVTLHDVGAEVYELLIKKTVPYSLFNKLFTENK</sequence>
<evidence type="ECO:0000313" key="1">
    <source>
        <dbReference type="EMBL" id="OUM50201.1"/>
    </source>
</evidence>
<proteinExistence type="predicted"/>
<accession>A0A1Y3MMV1</accession>
<organism evidence="1 2">
    <name type="scientific">Bacillus pseudomycoides</name>
    <dbReference type="NCBI Taxonomy" id="64104"/>
    <lineage>
        <taxon>Bacteria</taxon>
        <taxon>Bacillati</taxon>
        <taxon>Bacillota</taxon>
        <taxon>Bacilli</taxon>
        <taxon>Bacillales</taxon>
        <taxon>Bacillaceae</taxon>
        <taxon>Bacillus</taxon>
        <taxon>Bacillus cereus group</taxon>
    </lineage>
</organism>
<name>A0A1Y3MMV1_9BACI</name>
<dbReference type="AlphaFoldDB" id="A0A1Y3MMV1"/>
<protein>
    <recommendedName>
        <fullName evidence="3">DUF4303 domain-containing protein</fullName>
    </recommendedName>
</protein>
<reference evidence="1 2" key="1">
    <citation type="submission" date="2017-02" db="EMBL/GenBank/DDBJ databases">
        <title>Bacillus pseudomycoides isolate FSL K6-0042.</title>
        <authorList>
            <person name="Kovac J."/>
        </authorList>
    </citation>
    <scope>NUCLEOTIDE SEQUENCE [LARGE SCALE GENOMIC DNA]</scope>
    <source>
        <strain evidence="1 2">FSL K6-0042</strain>
    </source>
</reference>
<gene>
    <name evidence="1" type="ORF">BW425_03710</name>
</gene>
<dbReference type="Proteomes" id="UP000195321">
    <property type="component" value="Unassembled WGS sequence"/>
</dbReference>
<dbReference type="EMBL" id="MWPX01000002">
    <property type="protein sequence ID" value="OUM50201.1"/>
    <property type="molecule type" value="Genomic_DNA"/>
</dbReference>
<comment type="caution">
    <text evidence="1">The sequence shown here is derived from an EMBL/GenBank/DDBJ whole genome shotgun (WGS) entry which is preliminary data.</text>
</comment>
<dbReference type="RefSeq" id="WP_016114966.1">
    <property type="nucleotide sequence ID" value="NZ_CP189809.1"/>
</dbReference>
<evidence type="ECO:0008006" key="3">
    <source>
        <dbReference type="Google" id="ProtNLM"/>
    </source>
</evidence>
<evidence type="ECO:0000313" key="2">
    <source>
        <dbReference type="Proteomes" id="UP000195321"/>
    </source>
</evidence>